<feature type="non-terminal residue" evidence="2">
    <location>
        <position position="342"/>
    </location>
</feature>
<reference evidence="2" key="1">
    <citation type="journal article" date="2021" name="Open Biol.">
        <title>Shared evolutionary footprints suggest mitochondrial oxidative damage underlies multiple complex I losses in fungi.</title>
        <authorList>
            <person name="Schikora-Tamarit M.A."/>
            <person name="Marcet-Houben M."/>
            <person name="Nosek J."/>
            <person name="Gabaldon T."/>
        </authorList>
    </citation>
    <scope>NUCLEOTIDE SEQUENCE</scope>
    <source>
        <strain evidence="2">CBS2887</strain>
    </source>
</reference>
<accession>A0A9P8TJH5</accession>
<dbReference type="OrthoDB" id="3980702at2759"/>
<organism evidence="2 3">
    <name type="scientific">Wickerhamomyces pijperi</name>
    <name type="common">Yeast</name>
    <name type="synonym">Pichia pijperi</name>
    <dbReference type="NCBI Taxonomy" id="599730"/>
    <lineage>
        <taxon>Eukaryota</taxon>
        <taxon>Fungi</taxon>
        <taxon>Dikarya</taxon>
        <taxon>Ascomycota</taxon>
        <taxon>Saccharomycotina</taxon>
        <taxon>Saccharomycetes</taxon>
        <taxon>Phaffomycetales</taxon>
        <taxon>Wickerhamomycetaceae</taxon>
        <taxon>Wickerhamomyces</taxon>
    </lineage>
</organism>
<feature type="region of interest" description="Disordered" evidence="1">
    <location>
        <begin position="239"/>
        <end position="342"/>
    </location>
</feature>
<keyword evidence="3" id="KW-1185">Reference proteome</keyword>
<evidence type="ECO:0000313" key="3">
    <source>
        <dbReference type="Proteomes" id="UP000774326"/>
    </source>
</evidence>
<feature type="compositionally biased region" description="Acidic residues" evidence="1">
    <location>
        <begin position="255"/>
        <end position="270"/>
    </location>
</feature>
<feature type="compositionally biased region" description="Basic and acidic residues" evidence="1">
    <location>
        <begin position="1"/>
        <end position="12"/>
    </location>
</feature>
<feature type="region of interest" description="Disordered" evidence="1">
    <location>
        <begin position="1"/>
        <end position="32"/>
    </location>
</feature>
<evidence type="ECO:0000256" key="1">
    <source>
        <dbReference type="SAM" id="MobiDB-lite"/>
    </source>
</evidence>
<proteinExistence type="predicted"/>
<evidence type="ECO:0000313" key="2">
    <source>
        <dbReference type="EMBL" id="KAH3681843.1"/>
    </source>
</evidence>
<sequence>MNDQSSARKDVPDDQLEENEDTSTASTVLKRPPTIDIPAISSVLYNSDAAVTPGSVADSLDEYEMKPSLTLSPTPIASSSNSLSIKRKPLIEQDDTRPTVAKPVKKSRKLQGAGVKKPLYTRYESIFIIKAFKTITNKIPNLVLIDLFKIIAILFNEEANRQGFKERTSDQLYQKYKRIQHGLNHGEVEFTDFFERNKYNPKEWIPSFGKVEKTDEILKYIKFQKLDEAVKEILGSSVANLKPPLPDPQPLQQQEGEEEGEEGQDEEQEGVYDSQTAQEKMREFTQEPESRSTATVASTRARFDDLRSPKSAATEEDLLRLAGGGSGAFDVSLTEPSISAAA</sequence>
<reference evidence="2" key="2">
    <citation type="submission" date="2021-01" db="EMBL/GenBank/DDBJ databases">
        <authorList>
            <person name="Schikora-Tamarit M.A."/>
        </authorList>
    </citation>
    <scope>NUCLEOTIDE SEQUENCE</scope>
    <source>
        <strain evidence="2">CBS2887</strain>
    </source>
</reference>
<name>A0A9P8TJH5_WICPI</name>
<feature type="compositionally biased region" description="Basic and acidic residues" evidence="1">
    <location>
        <begin position="279"/>
        <end position="290"/>
    </location>
</feature>
<dbReference type="EMBL" id="JAEUBG010004184">
    <property type="protein sequence ID" value="KAH3681843.1"/>
    <property type="molecule type" value="Genomic_DNA"/>
</dbReference>
<comment type="caution">
    <text evidence="2">The sequence shown here is derived from an EMBL/GenBank/DDBJ whole genome shotgun (WGS) entry which is preliminary data.</text>
</comment>
<dbReference type="Proteomes" id="UP000774326">
    <property type="component" value="Unassembled WGS sequence"/>
</dbReference>
<protein>
    <submittedName>
        <fullName evidence="2">Uncharacterized protein</fullName>
    </submittedName>
</protein>
<gene>
    <name evidence="2" type="ORF">WICPIJ_007148</name>
</gene>
<dbReference type="AlphaFoldDB" id="A0A9P8TJH5"/>